<keyword evidence="1" id="KW-0812">Transmembrane</keyword>
<dbReference type="STRING" id="1448308.A0A2T2NGD3"/>
<keyword evidence="1" id="KW-1133">Transmembrane helix</keyword>
<feature type="non-terminal residue" evidence="2">
    <location>
        <position position="246"/>
    </location>
</feature>
<accession>A0A2T2NGD3</accession>
<sequence>LCIAVYAALPDDNHSPITDNGVIGYIGFLVIVAQFTIAGLPILRYNDWGVILITSFGTFLVQTVGALPQWRVEKLLLKRSVTKYIAITSGNGPRHVMIVMGSGNAIDLEQLASPIFPRSSRAWEKIRFFSYLKKDIIGYWITLLTLSVQTHAWRLTLLISVAGIKMHTWYLLSVDLLGMFQNALIAEISRDPRKRHLPLTKIDFITTTKVMDGLMDLEVTFTGFGRSLIGEFFPGELKRKEKQWWE</sequence>
<gene>
    <name evidence="2" type="ORF">BS50DRAFT_453529</name>
</gene>
<feature type="transmembrane region" description="Helical" evidence="1">
    <location>
        <begin position="48"/>
        <end position="70"/>
    </location>
</feature>
<protein>
    <submittedName>
        <fullName evidence="2">Uncharacterized protein</fullName>
    </submittedName>
</protein>
<reference evidence="2 3" key="1">
    <citation type="journal article" date="2018" name="Front. Microbiol.">
        <title>Genome-Wide Analysis of Corynespora cassiicola Leaf Fall Disease Putative Effectors.</title>
        <authorList>
            <person name="Lopez D."/>
            <person name="Ribeiro S."/>
            <person name="Label P."/>
            <person name="Fumanal B."/>
            <person name="Venisse J.S."/>
            <person name="Kohler A."/>
            <person name="de Oliveira R.R."/>
            <person name="Labutti K."/>
            <person name="Lipzen A."/>
            <person name="Lail K."/>
            <person name="Bauer D."/>
            <person name="Ohm R.A."/>
            <person name="Barry K.W."/>
            <person name="Spatafora J."/>
            <person name="Grigoriev I.V."/>
            <person name="Martin F.M."/>
            <person name="Pujade-Renaud V."/>
        </authorList>
    </citation>
    <scope>NUCLEOTIDE SEQUENCE [LARGE SCALE GENOMIC DNA]</scope>
    <source>
        <strain evidence="2 3">Philippines</strain>
    </source>
</reference>
<evidence type="ECO:0000256" key="1">
    <source>
        <dbReference type="SAM" id="Phobius"/>
    </source>
</evidence>
<dbReference type="Proteomes" id="UP000240883">
    <property type="component" value="Unassembled WGS sequence"/>
</dbReference>
<feature type="transmembrane region" description="Helical" evidence="1">
    <location>
        <begin position="167"/>
        <end position="186"/>
    </location>
</feature>
<feature type="transmembrane region" description="Helical" evidence="1">
    <location>
        <begin position="22"/>
        <end position="42"/>
    </location>
</feature>
<dbReference type="EMBL" id="KZ678138">
    <property type="protein sequence ID" value="PSN64429.1"/>
    <property type="molecule type" value="Genomic_DNA"/>
</dbReference>
<feature type="non-terminal residue" evidence="2">
    <location>
        <position position="1"/>
    </location>
</feature>
<feature type="transmembrane region" description="Helical" evidence="1">
    <location>
        <begin position="136"/>
        <end position="155"/>
    </location>
</feature>
<organism evidence="2 3">
    <name type="scientific">Corynespora cassiicola Philippines</name>
    <dbReference type="NCBI Taxonomy" id="1448308"/>
    <lineage>
        <taxon>Eukaryota</taxon>
        <taxon>Fungi</taxon>
        <taxon>Dikarya</taxon>
        <taxon>Ascomycota</taxon>
        <taxon>Pezizomycotina</taxon>
        <taxon>Dothideomycetes</taxon>
        <taxon>Pleosporomycetidae</taxon>
        <taxon>Pleosporales</taxon>
        <taxon>Corynesporascaceae</taxon>
        <taxon>Corynespora</taxon>
    </lineage>
</organism>
<keyword evidence="3" id="KW-1185">Reference proteome</keyword>
<dbReference type="AlphaFoldDB" id="A0A2T2NGD3"/>
<dbReference type="OrthoDB" id="1937642at2759"/>
<name>A0A2T2NGD3_CORCC</name>
<keyword evidence="1" id="KW-0472">Membrane</keyword>
<evidence type="ECO:0000313" key="2">
    <source>
        <dbReference type="EMBL" id="PSN64429.1"/>
    </source>
</evidence>
<proteinExistence type="predicted"/>
<evidence type="ECO:0000313" key="3">
    <source>
        <dbReference type="Proteomes" id="UP000240883"/>
    </source>
</evidence>